<reference evidence="1 2" key="1">
    <citation type="submission" date="2019-04" db="EMBL/GenBank/DDBJ databases">
        <authorList>
            <person name="Feng G."/>
            <person name="Zhang J."/>
            <person name="Zhu H."/>
        </authorList>
    </citation>
    <scope>NUCLEOTIDE SEQUENCE [LARGE SCALE GENOMIC DNA]</scope>
    <source>
        <strain evidence="1 2">JCM 17223</strain>
    </source>
</reference>
<protein>
    <recommendedName>
        <fullName evidence="3">Preprotein translocase subunit SecB</fullName>
    </recommendedName>
</protein>
<proteinExistence type="predicted"/>
<dbReference type="OrthoDB" id="1349564at2"/>
<dbReference type="RefSeq" id="WP_135496462.1">
    <property type="nucleotide sequence ID" value="NZ_SRLD01000005.1"/>
</dbReference>
<accession>A0A4Z0PP28</accession>
<keyword evidence="2" id="KW-1185">Reference proteome</keyword>
<dbReference type="Proteomes" id="UP000297739">
    <property type="component" value="Unassembled WGS sequence"/>
</dbReference>
<dbReference type="EMBL" id="SRLD01000005">
    <property type="protein sequence ID" value="TGE18949.1"/>
    <property type="molecule type" value="Genomic_DNA"/>
</dbReference>
<name>A0A4Z0PP28_9BACT</name>
<organism evidence="1 2">
    <name type="scientific">Hymenobacter elongatus</name>
    <dbReference type="NCBI Taxonomy" id="877208"/>
    <lineage>
        <taxon>Bacteria</taxon>
        <taxon>Pseudomonadati</taxon>
        <taxon>Bacteroidota</taxon>
        <taxon>Cytophagia</taxon>
        <taxon>Cytophagales</taxon>
        <taxon>Hymenobacteraceae</taxon>
        <taxon>Hymenobacter</taxon>
    </lineage>
</organism>
<evidence type="ECO:0000313" key="2">
    <source>
        <dbReference type="Proteomes" id="UP000297739"/>
    </source>
</evidence>
<evidence type="ECO:0000313" key="1">
    <source>
        <dbReference type="EMBL" id="TGE18949.1"/>
    </source>
</evidence>
<dbReference type="AlphaFoldDB" id="A0A4Z0PP28"/>
<sequence>MPAPAPVLSQIHLVSGVFIECAILNEAPDTYVKLGTQRFQIYHNVSPSFSIEEEYILIDLTVHCQPMEEDDQPSPVKGRFRLHLTFLVENLRDYLEAAPEAPQQPPLPSQQLILTLTGVAYSTARGMIAAKTSDTILQPFVLPLLDVRDLVRPKTTV</sequence>
<comment type="caution">
    <text evidence="1">The sequence shown here is derived from an EMBL/GenBank/DDBJ whole genome shotgun (WGS) entry which is preliminary data.</text>
</comment>
<gene>
    <name evidence="1" type="ORF">E5J99_04190</name>
</gene>
<evidence type="ECO:0008006" key="3">
    <source>
        <dbReference type="Google" id="ProtNLM"/>
    </source>
</evidence>